<proteinExistence type="predicted"/>
<dbReference type="GO" id="GO:0008410">
    <property type="term" value="F:CoA-transferase activity"/>
    <property type="evidence" value="ECO:0007669"/>
    <property type="project" value="TreeGrafter"/>
</dbReference>
<dbReference type="Pfam" id="PF02515">
    <property type="entry name" value="CoA_transf_3"/>
    <property type="match status" value="1"/>
</dbReference>
<dbReference type="PANTHER" id="PTHR48207:SF3">
    <property type="entry name" value="SUCCINATE--HYDROXYMETHYLGLUTARATE COA-TRANSFERASE"/>
    <property type="match status" value="1"/>
</dbReference>
<organism evidence="2 3">
    <name type="scientific">Microvirga aerophila</name>
    <dbReference type="NCBI Taxonomy" id="670291"/>
    <lineage>
        <taxon>Bacteria</taxon>
        <taxon>Pseudomonadati</taxon>
        <taxon>Pseudomonadota</taxon>
        <taxon>Alphaproteobacteria</taxon>
        <taxon>Hyphomicrobiales</taxon>
        <taxon>Methylobacteriaceae</taxon>
        <taxon>Microvirga</taxon>
    </lineage>
</organism>
<reference evidence="2 3" key="1">
    <citation type="submission" date="2019-07" db="EMBL/GenBank/DDBJ databases">
        <title>Whole genome shotgun sequence of Microvirga aerophila NBRC 106136.</title>
        <authorList>
            <person name="Hosoyama A."/>
            <person name="Uohara A."/>
            <person name="Ohji S."/>
            <person name="Ichikawa N."/>
        </authorList>
    </citation>
    <scope>NUCLEOTIDE SEQUENCE [LARGE SCALE GENOMIC DNA]</scope>
    <source>
        <strain evidence="2 3">NBRC 106136</strain>
    </source>
</reference>
<dbReference type="Gene3D" id="3.30.1540.10">
    <property type="entry name" value="formyl-coa transferase, domain 3"/>
    <property type="match status" value="1"/>
</dbReference>
<dbReference type="Proteomes" id="UP000321085">
    <property type="component" value="Unassembled WGS sequence"/>
</dbReference>
<evidence type="ECO:0000256" key="1">
    <source>
        <dbReference type="ARBA" id="ARBA00022679"/>
    </source>
</evidence>
<name>A0A512BXC0_9HYPH</name>
<keyword evidence="1 2" id="KW-0808">Transferase</keyword>
<dbReference type="InterPro" id="IPR050483">
    <property type="entry name" value="CoA-transferase_III_domain"/>
</dbReference>
<dbReference type="PANTHER" id="PTHR48207">
    <property type="entry name" value="SUCCINATE--HYDROXYMETHYLGLUTARATE COA-TRANSFERASE"/>
    <property type="match status" value="1"/>
</dbReference>
<dbReference type="Gene3D" id="3.40.50.10540">
    <property type="entry name" value="Crotonobetainyl-coa:carnitine coa-transferase, domain 1"/>
    <property type="match status" value="1"/>
</dbReference>
<evidence type="ECO:0000313" key="2">
    <source>
        <dbReference type="EMBL" id="GEO16598.1"/>
    </source>
</evidence>
<comment type="caution">
    <text evidence="2">The sequence shown here is derived from an EMBL/GenBank/DDBJ whole genome shotgun (WGS) entry which is preliminary data.</text>
</comment>
<dbReference type="InterPro" id="IPR023606">
    <property type="entry name" value="CoA-Trfase_III_dom_1_sf"/>
</dbReference>
<sequence length="381" mass="40539">MEAVSGNVQGPLEGLRVLDFTRVLAGPFATALLADIGAEVIKVEPPQGDEYRHIGPFVEGESALFMSANRGKRSVVLDLKSPEGRDAALRLARTVDVVVENFRPGVADKLGIGYAALSEVNPKLIYLSISGFGQTGPMRDRPAYDIIVQATSSLMSLTGHPDGPPTMVGEAIGDLIAGLYGSWAVTSALWQRECSGRGCHIDLAMFDALLSLLPTGACRHFASGEVPGRVGNRHPLSAPFGVYQTADGHVAIAVLNERLFERLAQAIERPGLVQDPRFRTDADRSANEPALRDHIEAWSGRRTSADVEGVLSAAGIPVAPIQNLAEAINSDQTRHRQLFPEGSLGFPVPEQPAHFSGTIRGRSAPVPALGEHTDAILADLG</sequence>
<dbReference type="SUPFAM" id="SSF89796">
    <property type="entry name" value="CoA-transferase family III (CaiB/BaiF)"/>
    <property type="match status" value="1"/>
</dbReference>
<dbReference type="InterPro" id="IPR044855">
    <property type="entry name" value="CoA-Trfase_III_dom3_sf"/>
</dbReference>
<protein>
    <submittedName>
        <fullName evidence="2">CoA:oxalate CoA-transferase</fullName>
    </submittedName>
</protein>
<accession>A0A512BXC0</accession>
<keyword evidence="3" id="KW-1185">Reference proteome</keyword>
<dbReference type="OrthoDB" id="9806585at2"/>
<dbReference type="AlphaFoldDB" id="A0A512BXC0"/>
<dbReference type="RefSeq" id="WP_114188461.1">
    <property type="nucleotide sequence ID" value="NZ_BJYU01000068.1"/>
</dbReference>
<evidence type="ECO:0000313" key="3">
    <source>
        <dbReference type="Proteomes" id="UP000321085"/>
    </source>
</evidence>
<dbReference type="InterPro" id="IPR003673">
    <property type="entry name" value="CoA-Trfase_fam_III"/>
</dbReference>
<gene>
    <name evidence="2" type="primary">yfdE</name>
    <name evidence="2" type="ORF">MAE02_42940</name>
</gene>
<dbReference type="EMBL" id="BJYU01000068">
    <property type="protein sequence ID" value="GEO16598.1"/>
    <property type="molecule type" value="Genomic_DNA"/>
</dbReference>